<dbReference type="InterPro" id="IPR058603">
    <property type="entry name" value="DUF8167_2nd"/>
</dbReference>
<dbReference type="KEGG" id="nay:HYG81_12570"/>
<dbReference type="OrthoDB" id="205214at2157"/>
<proteinExistence type="predicted"/>
<dbReference type="GO" id="GO:0008324">
    <property type="term" value="F:monoatomic cation transmembrane transporter activity"/>
    <property type="evidence" value="ECO:0007669"/>
    <property type="project" value="InterPro"/>
</dbReference>
<dbReference type="SUPFAM" id="SSF116726">
    <property type="entry name" value="TrkA C-terminal domain-like"/>
    <property type="match status" value="1"/>
</dbReference>
<feature type="compositionally biased region" description="Basic and acidic residues" evidence="1">
    <location>
        <begin position="390"/>
        <end position="403"/>
    </location>
</feature>
<dbReference type="InterPro" id="IPR006037">
    <property type="entry name" value="RCK_C"/>
</dbReference>
<dbReference type="GeneID" id="56144053"/>
<dbReference type="EMBL" id="CP059154">
    <property type="protein sequence ID" value="QLK24940.1"/>
    <property type="molecule type" value="Genomic_DNA"/>
</dbReference>
<keyword evidence="2" id="KW-0472">Membrane</keyword>
<dbReference type="AlphaFoldDB" id="A0A7D6GJB1"/>
<feature type="transmembrane region" description="Helical" evidence="2">
    <location>
        <begin position="18"/>
        <end position="40"/>
    </location>
</feature>
<feature type="compositionally biased region" description="Acidic residues" evidence="1">
    <location>
        <begin position="404"/>
        <end position="414"/>
    </location>
</feature>
<dbReference type="Pfam" id="PF26502">
    <property type="entry name" value="DUF8167_2nd"/>
    <property type="match status" value="1"/>
</dbReference>
<dbReference type="Pfam" id="PF26503">
    <property type="entry name" value="DUF8167_3rd"/>
    <property type="match status" value="1"/>
</dbReference>
<accession>A0A7D6GJB1</accession>
<reference evidence="4 5" key="1">
    <citation type="submission" date="2020-07" db="EMBL/GenBank/DDBJ databases">
        <title>Natrinema (YPL30) sp. nov. and Haloterrigena xxxxxx (YPL8) sp. nov., isolated from a salt mine.</title>
        <authorList>
            <person name="Cui H."/>
        </authorList>
    </citation>
    <scope>NUCLEOTIDE SEQUENCE [LARGE SCALE GENOMIC DNA]</scope>
    <source>
        <strain evidence="4 5">YPL13</strain>
    </source>
</reference>
<feature type="compositionally biased region" description="Basic and acidic residues" evidence="1">
    <location>
        <begin position="415"/>
        <end position="426"/>
    </location>
</feature>
<dbReference type="GO" id="GO:0006813">
    <property type="term" value="P:potassium ion transport"/>
    <property type="evidence" value="ECO:0007669"/>
    <property type="project" value="InterPro"/>
</dbReference>
<dbReference type="Gene3D" id="3.30.70.1450">
    <property type="entry name" value="Regulator of K+ conductance, C-terminal domain"/>
    <property type="match status" value="1"/>
</dbReference>
<evidence type="ECO:0000256" key="2">
    <source>
        <dbReference type="SAM" id="Phobius"/>
    </source>
</evidence>
<protein>
    <submittedName>
        <fullName evidence="4">TrkA C-terminal domain-containing protein</fullName>
    </submittedName>
</protein>
<keyword evidence="2" id="KW-0812">Transmembrane</keyword>
<organism evidence="4 5">
    <name type="scientific">Natrinema zhouii</name>
    <dbReference type="NCBI Taxonomy" id="1710539"/>
    <lineage>
        <taxon>Archaea</taxon>
        <taxon>Methanobacteriati</taxon>
        <taxon>Methanobacteriota</taxon>
        <taxon>Stenosarchaea group</taxon>
        <taxon>Halobacteria</taxon>
        <taxon>Halobacteriales</taxon>
        <taxon>Natrialbaceae</taxon>
        <taxon>Natrinema</taxon>
    </lineage>
</organism>
<gene>
    <name evidence="4" type="ORF">HYG81_12570</name>
</gene>
<sequence length="426" mass="45042">MIDPAVAQPVPTETLVEALIGILGFALLAAGAGAGVAFTYRWYSADEIPEGVAILVGVTLVALWLNTQTALSQAIIGNTGLLEPGTAIYTVAAFVASAIAADTGRRLGDYLARDVFMVATPRTITEVTQLVRSAGRVVGIELPDEIGDIDGYDPVDDSVKAEVAGQTFLFPRRLSVEERRERLIARLERDFGIGHVDVDLEADGTVDYLAVGSRPAGIGPTLAPGTVAVALGGDPAADASPGDAVRIWARDDEGGTARRIAGGELRATADDVATIALDAEDARDLEPEREYRLVTLPGSPDAERDLVSLLRAADETVTTIDIAPDDPLVGLPIDALPVLVLALERETEDGDEHLPLPAGDVRLAAGDTAYVLGRPDALRRVTDRTLVGPRDVDGTLEQGRDSDSDGEPDIDSEPESPRDRERPQER</sequence>
<dbReference type="Pfam" id="PF02080">
    <property type="entry name" value="TrkA_C"/>
    <property type="match status" value="1"/>
</dbReference>
<dbReference type="InterPro" id="IPR058604">
    <property type="entry name" value="DUF8167_3rd"/>
</dbReference>
<dbReference type="Proteomes" id="UP000510869">
    <property type="component" value="Chromosome"/>
</dbReference>
<evidence type="ECO:0000313" key="4">
    <source>
        <dbReference type="EMBL" id="QLK24940.1"/>
    </source>
</evidence>
<evidence type="ECO:0000313" key="5">
    <source>
        <dbReference type="Proteomes" id="UP000510869"/>
    </source>
</evidence>
<dbReference type="InterPro" id="IPR058480">
    <property type="entry name" value="DUF8167_N"/>
</dbReference>
<keyword evidence="2" id="KW-1133">Transmembrane helix</keyword>
<name>A0A7D6GJB1_9EURY</name>
<feature type="region of interest" description="Disordered" evidence="1">
    <location>
        <begin position="383"/>
        <end position="426"/>
    </location>
</feature>
<feature type="transmembrane region" description="Helical" evidence="2">
    <location>
        <begin position="52"/>
        <end position="75"/>
    </location>
</feature>
<dbReference type="InterPro" id="IPR036721">
    <property type="entry name" value="RCK_C_sf"/>
</dbReference>
<dbReference type="PROSITE" id="PS51202">
    <property type="entry name" value="RCK_C"/>
    <property type="match status" value="1"/>
</dbReference>
<feature type="domain" description="RCK C-terminal" evidence="3">
    <location>
        <begin position="304"/>
        <end position="387"/>
    </location>
</feature>
<evidence type="ECO:0000256" key="1">
    <source>
        <dbReference type="SAM" id="MobiDB-lite"/>
    </source>
</evidence>
<dbReference type="RefSeq" id="WP_180840120.1">
    <property type="nucleotide sequence ID" value="NZ_CP059154.1"/>
</dbReference>
<evidence type="ECO:0000259" key="3">
    <source>
        <dbReference type="PROSITE" id="PS51202"/>
    </source>
</evidence>
<keyword evidence="5" id="KW-1185">Reference proteome</keyword>
<dbReference type="Pfam" id="PF26501">
    <property type="entry name" value="DUF8167"/>
    <property type="match status" value="1"/>
</dbReference>